<name>A0ABU8YR76_9CYAN</name>
<dbReference type="RefSeq" id="WP_340525625.1">
    <property type="nucleotide sequence ID" value="NZ_JBBLXS010000270.1"/>
</dbReference>
<comment type="caution">
    <text evidence="1">The sequence shown here is derived from an EMBL/GenBank/DDBJ whole genome shotgun (WGS) entry which is preliminary data.</text>
</comment>
<reference evidence="1 2" key="1">
    <citation type="journal article" date="2020" name="Harmful Algae">
        <title>Molecular and morphological characterization of a novel dihydroanatoxin-a producing Microcoleus species (cyanobacteria) from the Russian River, California, USA.</title>
        <authorList>
            <person name="Conklin K.Y."/>
            <person name="Stancheva R."/>
            <person name="Otten T.G."/>
            <person name="Fadness R."/>
            <person name="Boyer G.L."/>
            <person name="Read B."/>
            <person name="Zhang X."/>
            <person name="Sheath R.G."/>
        </authorList>
    </citation>
    <scope>NUCLEOTIDE SEQUENCE [LARGE SCALE GENOMIC DNA]</scope>
    <source>
        <strain evidence="1 2">PTRS2</strain>
    </source>
</reference>
<organism evidence="1 2">
    <name type="scientific">Microcoleus anatoxicus PTRS2</name>
    <dbReference type="NCBI Taxonomy" id="2705321"/>
    <lineage>
        <taxon>Bacteria</taxon>
        <taxon>Bacillati</taxon>
        <taxon>Cyanobacteriota</taxon>
        <taxon>Cyanophyceae</taxon>
        <taxon>Oscillatoriophycideae</taxon>
        <taxon>Oscillatoriales</taxon>
        <taxon>Microcoleaceae</taxon>
        <taxon>Microcoleus</taxon>
        <taxon>Microcoleus anatoxicus</taxon>
    </lineage>
</organism>
<protein>
    <recommendedName>
        <fullName evidence="3">PIN domain-containing protein</fullName>
    </recommendedName>
</protein>
<dbReference type="Proteomes" id="UP001384579">
    <property type="component" value="Unassembled WGS sequence"/>
</dbReference>
<evidence type="ECO:0000313" key="1">
    <source>
        <dbReference type="EMBL" id="MEK0186872.1"/>
    </source>
</evidence>
<gene>
    <name evidence="1" type="ORF">WMG39_18740</name>
</gene>
<sequence>MSSICLIDTSIFLEILNVPNYNQHRASVLEDFQTYVQSGCQFLLPMATILETGNHIAQNGDGRMRRKTALHFVEQVKAAFNGEAPWQPTAFPDTKEILLWIDQFPDLAGRNKAPLKSEGTSFGDMSIIQEFHQNNTGCAKLRHFSAEREAARGTSVPVLLKM</sequence>
<accession>A0ABU8YR76</accession>
<keyword evidence="2" id="KW-1185">Reference proteome</keyword>
<dbReference type="EMBL" id="JBBLXS010000270">
    <property type="protein sequence ID" value="MEK0186872.1"/>
    <property type="molecule type" value="Genomic_DNA"/>
</dbReference>
<proteinExistence type="predicted"/>
<evidence type="ECO:0000313" key="2">
    <source>
        <dbReference type="Proteomes" id="UP001384579"/>
    </source>
</evidence>
<evidence type="ECO:0008006" key="3">
    <source>
        <dbReference type="Google" id="ProtNLM"/>
    </source>
</evidence>